<dbReference type="InterPro" id="IPR011583">
    <property type="entry name" value="Chitinase_II/V-like_cat"/>
</dbReference>
<organism evidence="5 6">
    <name type="scientific">Algoriphagus aestuariicola</name>
    <dbReference type="NCBI Taxonomy" id="1852016"/>
    <lineage>
        <taxon>Bacteria</taxon>
        <taxon>Pseudomonadati</taxon>
        <taxon>Bacteroidota</taxon>
        <taxon>Cytophagia</taxon>
        <taxon>Cytophagales</taxon>
        <taxon>Cyclobacteriaceae</taxon>
        <taxon>Algoriphagus</taxon>
    </lineage>
</organism>
<dbReference type="InterPro" id="IPR029070">
    <property type="entry name" value="Chitinase_insertion_sf"/>
</dbReference>
<keyword evidence="3" id="KW-0812">Transmembrane</keyword>
<dbReference type="PROSITE" id="PS51910">
    <property type="entry name" value="GH18_2"/>
    <property type="match status" value="1"/>
</dbReference>
<evidence type="ECO:0000259" key="4">
    <source>
        <dbReference type="PROSITE" id="PS51910"/>
    </source>
</evidence>
<keyword evidence="6" id="KW-1185">Reference proteome</keyword>
<evidence type="ECO:0000256" key="2">
    <source>
        <dbReference type="ARBA" id="ARBA00023295"/>
    </source>
</evidence>
<evidence type="ECO:0000256" key="1">
    <source>
        <dbReference type="ARBA" id="ARBA00022801"/>
    </source>
</evidence>
<keyword evidence="1" id="KW-0378">Hydrolase</keyword>
<gene>
    <name evidence="5" type="ORF">J0A67_03175</name>
</gene>
<keyword evidence="2" id="KW-0326">Glycosidase</keyword>
<evidence type="ECO:0000256" key="3">
    <source>
        <dbReference type="SAM" id="Phobius"/>
    </source>
</evidence>
<keyword evidence="3" id="KW-0472">Membrane</keyword>
<dbReference type="Proteomes" id="UP000664698">
    <property type="component" value="Unassembled WGS sequence"/>
</dbReference>
<accession>A0ABS3BKK7</accession>
<name>A0ABS3BKK7_9BACT</name>
<keyword evidence="3" id="KW-1133">Transmembrane helix</keyword>
<feature type="domain" description="GH18" evidence="4">
    <location>
        <begin position="220"/>
        <end position="560"/>
    </location>
</feature>
<feature type="transmembrane region" description="Helical" evidence="3">
    <location>
        <begin position="673"/>
        <end position="694"/>
    </location>
</feature>
<sequence>MKKSIILSTGKGYKVWRNGILRPLAFFLVFFSFLLAKAQDTKIPPSQLVVKDTINFGDSTKAGLINKILQPIRFRENKIKRERERIVELIRKLAKEGDVSIDSATVNAIATDLIALTEGLAAARDTSTRLQDEIEQLLLNLDTKAPKQLVDSVQVQLGNVLQGLLDDSKAENVAAKKQLSEKLMALREIQFSCSSEEAPVFDATLGDTLQVSYHKCLSARTRIFGWHLASMGDRYQNYNLNYLTDLVLYGYELSSSGKENNPKSLLGLLEGGILEKNQSFGKAVSLSVYSNSLSTISAFLNQTSAQDQFVSRVKELISNYSLKGINIYLSEVSSRDSKKFTQFVSKLKAELAALDKNIILTLSIPPIANSRSIANANAYEFLFLNPLVDFYLIQTQKLNITDTRIPFSPGALYPDAANSRGSIEGTFAFYANGKVPVGKLVLTVGYQGISWPMPDFVPGTRAIGFGSSLDYRTIQQTLVSTVGQPEGAVLGYDPEQASAYLNYGELGDLRQVWYEDAKSLAEKYSWALANSTGGVAIWGLGADEGYTELWDALGATLVSVDSVVISSKSLAPPKTLGLMDYLWTYMQDIQWAGLNDIYIGDPNKKPEADYCYFVTYPDRDSLQNLAKAYDISSFWQNRNEFVAYQDTDFYSINSYKDCICMIGRWNRYAEINMLLSIILFGVLGLCILVTLLGVRKHGDEWTLRGLFTGISIAIGLLALIALFFYLFFNTQVGFIGAGSSEVTIWMLILIFGFGIAAGLLINRLRSAKKFAYRELP</sequence>
<dbReference type="PANTHER" id="PTHR46290">
    <property type="entry name" value="DI-N-ACETYLCHITOBIASE"/>
    <property type="match status" value="1"/>
</dbReference>
<dbReference type="InterPro" id="IPR051887">
    <property type="entry name" value="GH18_Domain-Containing"/>
</dbReference>
<protein>
    <recommendedName>
        <fullName evidence="4">GH18 domain-containing protein</fullName>
    </recommendedName>
</protein>
<dbReference type="EMBL" id="JAFKCW010000001">
    <property type="protein sequence ID" value="MBN7799843.1"/>
    <property type="molecule type" value="Genomic_DNA"/>
</dbReference>
<dbReference type="SUPFAM" id="SSF51445">
    <property type="entry name" value="(Trans)glycosidases"/>
    <property type="match status" value="1"/>
</dbReference>
<reference evidence="5 6" key="1">
    <citation type="submission" date="2021-03" db="EMBL/GenBank/DDBJ databases">
        <title>novel species isolated from a fishpond in China.</title>
        <authorList>
            <person name="Lu H."/>
            <person name="Cai Z."/>
        </authorList>
    </citation>
    <scope>NUCLEOTIDE SEQUENCE [LARGE SCALE GENOMIC DNA]</scope>
    <source>
        <strain evidence="5 6">JCM 31546</strain>
    </source>
</reference>
<proteinExistence type="predicted"/>
<evidence type="ECO:0000313" key="5">
    <source>
        <dbReference type="EMBL" id="MBN7799843.1"/>
    </source>
</evidence>
<dbReference type="Pfam" id="PF00704">
    <property type="entry name" value="Glyco_hydro_18"/>
    <property type="match status" value="1"/>
</dbReference>
<evidence type="ECO:0000313" key="6">
    <source>
        <dbReference type="Proteomes" id="UP000664698"/>
    </source>
</evidence>
<feature type="transmembrane region" description="Helical" evidence="3">
    <location>
        <begin position="706"/>
        <end position="727"/>
    </location>
</feature>
<dbReference type="SMART" id="SM00636">
    <property type="entry name" value="Glyco_18"/>
    <property type="match status" value="1"/>
</dbReference>
<dbReference type="InterPro" id="IPR017853">
    <property type="entry name" value="GH"/>
</dbReference>
<dbReference type="RefSeq" id="WP_206567816.1">
    <property type="nucleotide sequence ID" value="NZ_JAFKCW010000001.1"/>
</dbReference>
<dbReference type="Gene3D" id="3.10.50.10">
    <property type="match status" value="1"/>
</dbReference>
<dbReference type="PANTHER" id="PTHR46290:SF1">
    <property type="entry name" value="DI-N-ACETYLCHITOBIASE"/>
    <property type="match status" value="1"/>
</dbReference>
<dbReference type="InterPro" id="IPR001223">
    <property type="entry name" value="Glyco_hydro18_cat"/>
</dbReference>
<feature type="transmembrane region" description="Helical" evidence="3">
    <location>
        <begin position="742"/>
        <end position="761"/>
    </location>
</feature>
<comment type="caution">
    <text evidence="5">The sequence shown here is derived from an EMBL/GenBank/DDBJ whole genome shotgun (WGS) entry which is preliminary data.</text>
</comment>
<dbReference type="Gene3D" id="3.20.20.80">
    <property type="entry name" value="Glycosidases"/>
    <property type="match status" value="1"/>
</dbReference>